<dbReference type="Gene3D" id="1.20.1300.10">
    <property type="entry name" value="Fumarate reductase/succinate dehydrogenase, transmembrane subunit"/>
    <property type="match status" value="1"/>
</dbReference>
<evidence type="ECO:0000256" key="5">
    <source>
        <dbReference type="ARBA" id="ARBA00022989"/>
    </source>
</evidence>
<feature type="transmembrane region" description="Helical" evidence="8">
    <location>
        <begin position="86"/>
        <end position="105"/>
    </location>
</feature>
<evidence type="ECO:0000313" key="9">
    <source>
        <dbReference type="EMBL" id="KAF9330130.1"/>
    </source>
</evidence>
<evidence type="ECO:0000256" key="8">
    <source>
        <dbReference type="SAM" id="Phobius"/>
    </source>
</evidence>
<dbReference type="GO" id="GO:0005739">
    <property type="term" value="C:mitochondrion"/>
    <property type="evidence" value="ECO:0007669"/>
    <property type="project" value="GOC"/>
</dbReference>
<dbReference type="GO" id="GO:0006099">
    <property type="term" value="P:tricarboxylic acid cycle"/>
    <property type="evidence" value="ECO:0007669"/>
    <property type="project" value="InterPro"/>
</dbReference>
<keyword evidence="6" id="KW-0408">Iron</keyword>
<dbReference type="GO" id="GO:0016020">
    <property type="term" value="C:membrane"/>
    <property type="evidence" value="ECO:0007669"/>
    <property type="project" value="UniProtKB-SubCell"/>
</dbReference>
<reference evidence="9" key="1">
    <citation type="journal article" date="2020" name="Fungal Divers.">
        <title>Resolving the Mortierellaceae phylogeny through synthesis of multi-gene phylogenetics and phylogenomics.</title>
        <authorList>
            <person name="Vandepol N."/>
            <person name="Liber J."/>
            <person name="Desiro A."/>
            <person name="Na H."/>
            <person name="Kennedy M."/>
            <person name="Barry K."/>
            <person name="Grigoriev I.V."/>
            <person name="Miller A.N."/>
            <person name="O'Donnell K."/>
            <person name="Stajich J.E."/>
            <person name="Bonito G."/>
        </authorList>
    </citation>
    <scope>NUCLEOTIDE SEQUENCE</scope>
    <source>
        <strain evidence="9">NVP1</strain>
    </source>
</reference>
<accession>A0A9P5VKR2</accession>
<evidence type="ECO:0000256" key="2">
    <source>
        <dbReference type="ARBA" id="ARBA00022617"/>
    </source>
</evidence>
<dbReference type="CDD" id="cd03499">
    <property type="entry name" value="SQR_TypeC_SdhC"/>
    <property type="match status" value="1"/>
</dbReference>
<dbReference type="EMBL" id="JAAAUY010000419">
    <property type="protein sequence ID" value="KAF9330130.1"/>
    <property type="molecule type" value="Genomic_DNA"/>
</dbReference>
<keyword evidence="7 8" id="KW-0472">Membrane</keyword>
<dbReference type="InterPro" id="IPR000701">
    <property type="entry name" value="SuccDH_FuR_B_TM-su"/>
</dbReference>
<comment type="subcellular location">
    <subcellularLocation>
        <location evidence="1">Membrane</location>
        <topology evidence="1">Multi-pass membrane protein</topology>
    </subcellularLocation>
</comment>
<feature type="transmembrane region" description="Helical" evidence="8">
    <location>
        <begin position="163"/>
        <end position="184"/>
    </location>
</feature>
<comment type="caution">
    <text evidence="9">The sequence shown here is derived from an EMBL/GenBank/DDBJ whole genome shotgun (WGS) entry which is preliminary data.</text>
</comment>
<dbReference type="InterPro" id="IPR014314">
    <property type="entry name" value="Succ_DH_cytb556"/>
</dbReference>
<gene>
    <name evidence="9" type="primary">SDH3</name>
    <name evidence="9" type="ORF">BG006_006870</name>
</gene>
<proteinExistence type="predicted"/>
<dbReference type="GO" id="GO:0006121">
    <property type="term" value="P:mitochondrial electron transport, succinate to ubiquinone"/>
    <property type="evidence" value="ECO:0007669"/>
    <property type="project" value="TreeGrafter"/>
</dbReference>
<dbReference type="GO" id="GO:0009055">
    <property type="term" value="F:electron transfer activity"/>
    <property type="evidence" value="ECO:0007669"/>
    <property type="project" value="InterPro"/>
</dbReference>
<dbReference type="SUPFAM" id="SSF81343">
    <property type="entry name" value="Fumarate reductase respiratory complex transmembrane subunits"/>
    <property type="match status" value="1"/>
</dbReference>
<keyword evidence="10" id="KW-1185">Reference proteome</keyword>
<evidence type="ECO:0000313" key="10">
    <source>
        <dbReference type="Proteomes" id="UP000696485"/>
    </source>
</evidence>
<keyword evidence="4" id="KW-0479">Metal-binding</keyword>
<dbReference type="Proteomes" id="UP000696485">
    <property type="component" value="Unassembled WGS sequence"/>
</dbReference>
<dbReference type="InterPro" id="IPR034804">
    <property type="entry name" value="SQR/QFR_C/D"/>
</dbReference>
<dbReference type="NCBIfam" id="TIGR02970">
    <property type="entry name" value="succ_dehyd_cytB"/>
    <property type="match status" value="1"/>
</dbReference>
<keyword evidence="3 8" id="KW-0812">Transmembrane</keyword>
<dbReference type="PANTHER" id="PTHR10978:SF5">
    <property type="entry name" value="SUCCINATE DEHYDROGENASE CYTOCHROME B560 SUBUNIT, MITOCHONDRIAL"/>
    <property type="match status" value="1"/>
</dbReference>
<dbReference type="Pfam" id="PF01127">
    <property type="entry name" value="Sdh_cyt"/>
    <property type="match status" value="1"/>
</dbReference>
<evidence type="ECO:0000256" key="3">
    <source>
        <dbReference type="ARBA" id="ARBA00022692"/>
    </source>
</evidence>
<dbReference type="AlphaFoldDB" id="A0A9P5VKR2"/>
<sequence length="185" mass="19684">MFASRIAAPLRTAGRVQASAMARTMIAKQARVMAPVGSRIISTSQPQQEQVTVAPIIDQRKNRPLAPHLTIYAPQLTWYMSAFHRITGGAVAVGFYAGAIGYAALPMFGLGFDAATVTSTIATVPVAAKVAGKLLIAYPFTYHCFNGLRHLLWDTTRAMTLKGVYTTGYLVLGLSAVSAVGLALI</sequence>
<dbReference type="InterPro" id="IPR018495">
    <property type="entry name" value="Succ_DH_cyt_bsu_CS"/>
</dbReference>
<evidence type="ECO:0000256" key="4">
    <source>
        <dbReference type="ARBA" id="ARBA00022723"/>
    </source>
</evidence>
<dbReference type="PANTHER" id="PTHR10978">
    <property type="entry name" value="SUCCINATE DEHYDROGENASE CYTOCHROME B560 SUBUNIT"/>
    <property type="match status" value="1"/>
</dbReference>
<protein>
    <submittedName>
        <fullName evidence="9">Cytochrome b subunit of succinate dehydrogenase, Sdh3p</fullName>
    </submittedName>
</protein>
<keyword evidence="5 8" id="KW-1133">Transmembrane helix</keyword>
<dbReference type="PROSITE" id="PS01000">
    <property type="entry name" value="SDH_CYT_1"/>
    <property type="match status" value="1"/>
</dbReference>
<organism evidence="9 10">
    <name type="scientific">Podila minutissima</name>
    <dbReference type="NCBI Taxonomy" id="64525"/>
    <lineage>
        <taxon>Eukaryota</taxon>
        <taxon>Fungi</taxon>
        <taxon>Fungi incertae sedis</taxon>
        <taxon>Mucoromycota</taxon>
        <taxon>Mortierellomycotina</taxon>
        <taxon>Mortierellomycetes</taxon>
        <taxon>Mortierellales</taxon>
        <taxon>Mortierellaceae</taxon>
        <taxon>Podila</taxon>
    </lineage>
</organism>
<evidence type="ECO:0000256" key="1">
    <source>
        <dbReference type="ARBA" id="ARBA00004141"/>
    </source>
</evidence>
<evidence type="ECO:0000256" key="7">
    <source>
        <dbReference type="ARBA" id="ARBA00023136"/>
    </source>
</evidence>
<keyword evidence="2" id="KW-0349">Heme</keyword>
<dbReference type="GO" id="GO:0046872">
    <property type="term" value="F:metal ion binding"/>
    <property type="evidence" value="ECO:0007669"/>
    <property type="project" value="UniProtKB-KW"/>
</dbReference>
<evidence type="ECO:0000256" key="6">
    <source>
        <dbReference type="ARBA" id="ARBA00023004"/>
    </source>
</evidence>
<name>A0A9P5VKR2_9FUNG</name>